<feature type="binding site" evidence="6">
    <location>
        <position position="157"/>
    </location>
    <ligand>
        <name>ATP</name>
        <dbReference type="ChEBI" id="CHEBI:30616"/>
    </ligand>
</feature>
<dbReference type="EMBL" id="CP043494">
    <property type="protein sequence ID" value="WNG47852.1"/>
    <property type="molecule type" value="Genomic_DNA"/>
</dbReference>
<evidence type="ECO:0000256" key="2">
    <source>
        <dbReference type="ARBA" id="ARBA00022741"/>
    </source>
</evidence>
<protein>
    <submittedName>
        <fullName evidence="11">Protein kinase</fullName>
    </submittedName>
</protein>
<dbReference type="PROSITE" id="PS50005">
    <property type="entry name" value="TPR"/>
    <property type="match status" value="1"/>
</dbReference>
<feature type="compositionally biased region" description="Basic and acidic residues" evidence="8">
    <location>
        <begin position="58"/>
        <end position="79"/>
    </location>
</feature>
<keyword evidence="9" id="KW-0812">Transmembrane</keyword>
<feature type="repeat" description="TPR" evidence="5">
    <location>
        <begin position="1115"/>
        <end position="1148"/>
    </location>
</feature>
<keyword evidence="3 11" id="KW-0418">Kinase</keyword>
<feature type="transmembrane region" description="Helical" evidence="9">
    <location>
        <begin position="411"/>
        <end position="432"/>
    </location>
</feature>
<keyword evidence="7" id="KW-0175">Coiled coil</keyword>
<evidence type="ECO:0000259" key="10">
    <source>
        <dbReference type="PROSITE" id="PS50011"/>
    </source>
</evidence>
<keyword evidence="5" id="KW-0802">TPR repeat</keyword>
<evidence type="ECO:0000256" key="5">
    <source>
        <dbReference type="PROSITE-ProRule" id="PRU00339"/>
    </source>
</evidence>
<evidence type="ECO:0000313" key="12">
    <source>
        <dbReference type="Proteomes" id="UP001611383"/>
    </source>
</evidence>
<feature type="region of interest" description="Disordered" evidence="8">
    <location>
        <begin position="52"/>
        <end position="86"/>
    </location>
</feature>
<evidence type="ECO:0000256" key="7">
    <source>
        <dbReference type="SAM" id="Coils"/>
    </source>
</evidence>
<keyword evidence="9" id="KW-1133">Transmembrane helix</keyword>
<evidence type="ECO:0000256" key="3">
    <source>
        <dbReference type="ARBA" id="ARBA00022777"/>
    </source>
</evidence>
<name>A0ABY9WXK1_9BACT</name>
<gene>
    <name evidence="11" type="ORF">F0U60_29735</name>
</gene>
<dbReference type="PROSITE" id="PS50011">
    <property type="entry name" value="PROTEIN_KINASE_DOM"/>
    <property type="match status" value="1"/>
</dbReference>
<dbReference type="InterPro" id="IPR008271">
    <property type="entry name" value="Ser/Thr_kinase_AS"/>
</dbReference>
<sequence length="1209" mass="135806">MHGDYETEIWIALEEGVLTRQEADSVREEAHRLERSPLDLLRERGRITEETLAPLRRRASDPEERHARFVEESPREQANDRQAPPVAQVSPLDETASLVPANASPQPEPPPGKGADGSAFPVPGWDRYQHVRFLGQGGMGRVFLAYDPRLRRQVALKFVRDDHPELTHRFLSEARAQAKVNHERVCKVYEVGQVDGKVFIAMQYVDGRPLSAFVHELTVERKALVLRETALGVHEAHRAGLIHRDIKPSNIMVERGEDGVPRPYVMDFGLARDWNEGVTVTGTVLGTPHYMAPEQARGEVSRLDRRADVYSLGATFYALLTGQPPIQGGNGLEVLNNLATVDPQPLRALNQNIPPDVEAITLKCLEKEPFARYDSARALAEDLDRFLAGEPVLARTGPGYRLRKLLRKHRLFLSMATATLLAVAVAVGWVALVRREASERERLARRFTEKVERIESIARFSALSPLHDVREDRQAIQARMEELKAEIRQGGEQALGPGHYALGRGALALGDIDKAREHLEFAWQKGFHEPRVAYAIALVMGQLYQQQRLEVAPSDDGKMLEVAGSDHSKVPEFLLRDIEQRYRDPALAYLKQSQGVEAPSAEYVAALVAFHEGRLDDALAQLDAMSGKLPWFYEAPMLRGDILLARVYKHERNVDEKKADLDAGRKAYAAAITIAESVPAVHLALARLERVEMDRQRSLRGDVMPSYTRAHDALMRCLAVAPDDYMCWVELARLHAHLARGQFDQASDVQASDVEGALKKAMEVAERALAFAPARREARMVLANCTLLLAIRRLSSGGDPREQLRKAADLLESVRPEDRNPSFHYLFGAVFMNWADYEERIGENSLGLWGREIQELQALLAINDLSAADWVSLGRAYLARASNRRNSEPERDLEQAMSASDKVRRLDSKNFYAYLIMGEVYEQRARRLRNRGGDPTPDLMRALEQYRQGLANVPEAATWMHSSMAWALLELARGARERGGNPFPVLDEARASIELTMSGWPRSGAPYAMLGTLLAQRARYLRARGEDPGPSVREAEDIVKRGFERQPDLADFSVILGSVHVIRAGFNVDCGRAPGPDLAHAEEELRRGLAQSSLVRLRMFNLQDVWLQLGEVQTLRAKWQAQNGKARAEDFDEARKSYEKAIELAPDELEYSLRLGQLYSTWATWQKQAGGVHDLMLKRGLELVDRILKVRPDWVEAQELRVSLLQASQ</sequence>
<dbReference type="InterPro" id="IPR019734">
    <property type="entry name" value="TPR_rpt"/>
</dbReference>
<keyword evidence="1" id="KW-0808">Transferase</keyword>
<dbReference type="PANTHER" id="PTHR43289">
    <property type="entry name" value="MITOGEN-ACTIVATED PROTEIN KINASE KINASE KINASE 20-RELATED"/>
    <property type="match status" value="1"/>
</dbReference>
<evidence type="ECO:0000256" key="9">
    <source>
        <dbReference type="SAM" id="Phobius"/>
    </source>
</evidence>
<organism evidence="11 12">
    <name type="scientific">Archangium minus</name>
    <dbReference type="NCBI Taxonomy" id="83450"/>
    <lineage>
        <taxon>Bacteria</taxon>
        <taxon>Pseudomonadati</taxon>
        <taxon>Myxococcota</taxon>
        <taxon>Myxococcia</taxon>
        <taxon>Myxococcales</taxon>
        <taxon>Cystobacterineae</taxon>
        <taxon>Archangiaceae</taxon>
        <taxon>Archangium</taxon>
    </lineage>
</organism>
<proteinExistence type="predicted"/>
<dbReference type="InterPro" id="IPR017441">
    <property type="entry name" value="Protein_kinase_ATP_BS"/>
</dbReference>
<dbReference type="Pfam" id="PF00069">
    <property type="entry name" value="Pkinase"/>
    <property type="match status" value="1"/>
</dbReference>
<evidence type="ECO:0000313" key="11">
    <source>
        <dbReference type="EMBL" id="WNG47852.1"/>
    </source>
</evidence>
<evidence type="ECO:0000256" key="1">
    <source>
        <dbReference type="ARBA" id="ARBA00022679"/>
    </source>
</evidence>
<dbReference type="PANTHER" id="PTHR43289:SF6">
    <property type="entry name" value="SERINE_THREONINE-PROTEIN KINASE NEKL-3"/>
    <property type="match status" value="1"/>
</dbReference>
<dbReference type="CDD" id="cd14014">
    <property type="entry name" value="STKc_PknB_like"/>
    <property type="match status" value="1"/>
</dbReference>
<dbReference type="PROSITE" id="PS00107">
    <property type="entry name" value="PROTEIN_KINASE_ATP"/>
    <property type="match status" value="1"/>
</dbReference>
<dbReference type="Proteomes" id="UP001611383">
    <property type="component" value="Chromosome"/>
</dbReference>
<feature type="region of interest" description="Disordered" evidence="8">
    <location>
        <begin position="98"/>
        <end position="121"/>
    </location>
</feature>
<keyword evidence="9" id="KW-0472">Membrane</keyword>
<accession>A0ABY9WXK1</accession>
<dbReference type="InterPro" id="IPR000719">
    <property type="entry name" value="Prot_kinase_dom"/>
</dbReference>
<dbReference type="InterPro" id="IPR011009">
    <property type="entry name" value="Kinase-like_dom_sf"/>
</dbReference>
<reference evidence="11 12" key="1">
    <citation type="submission" date="2019-08" db="EMBL/GenBank/DDBJ databases">
        <title>Archangium and Cystobacter genomes.</title>
        <authorList>
            <person name="Chen I.-C.K."/>
            <person name="Wielgoss S."/>
        </authorList>
    </citation>
    <scope>NUCLEOTIDE SEQUENCE [LARGE SCALE GENOMIC DNA]</scope>
    <source>
        <strain evidence="11 12">Cbm 6</strain>
    </source>
</reference>
<feature type="domain" description="Protein kinase" evidence="10">
    <location>
        <begin position="128"/>
        <end position="387"/>
    </location>
</feature>
<dbReference type="PROSITE" id="PS00108">
    <property type="entry name" value="PROTEIN_KINASE_ST"/>
    <property type="match status" value="1"/>
</dbReference>
<dbReference type="Gene3D" id="1.10.510.10">
    <property type="entry name" value="Transferase(Phosphotransferase) domain 1"/>
    <property type="match status" value="1"/>
</dbReference>
<dbReference type="InterPro" id="IPR011990">
    <property type="entry name" value="TPR-like_helical_dom_sf"/>
</dbReference>
<dbReference type="SMART" id="SM00220">
    <property type="entry name" value="S_TKc"/>
    <property type="match status" value="1"/>
</dbReference>
<dbReference type="SUPFAM" id="SSF48452">
    <property type="entry name" value="TPR-like"/>
    <property type="match status" value="2"/>
</dbReference>
<dbReference type="Gene3D" id="1.25.40.10">
    <property type="entry name" value="Tetratricopeptide repeat domain"/>
    <property type="match status" value="3"/>
</dbReference>
<dbReference type="SUPFAM" id="SSF56112">
    <property type="entry name" value="Protein kinase-like (PK-like)"/>
    <property type="match status" value="1"/>
</dbReference>
<evidence type="ECO:0000256" key="4">
    <source>
        <dbReference type="ARBA" id="ARBA00022840"/>
    </source>
</evidence>
<evidence type="ECO:0000256" key="8">
    <source>
        <dbReference type="SAM" id="MobiDB-lite"/>
    </source>
</evidence>
<dbReference type="Gene3D" id="3.30.200.20">
    <property type="entry name" value="Phosphorylase Kinase, domain 1"/>
    <property type="match status" value="1"/>
</dbReference>
<keyword evidence="2 6" id="KW-0547">Nucleotide-binding</keyword>
<keyword evidence="12" id="KW-1185">Reference proteome</keyword>
<evidence type="ECO:0000256" key="6">
    <source>
        <dbReference type="PROSITE-ProRule" id="PRU10141"/>
    </source>
</evidence>
<feature type="coiled-coil region" evidence="7">
    <location>
        <begin position="466"/>
        <end position="493"/>
    </location>
</feature>
<keyword evidence="4 6" id="KW-0067">ATP-binding</keyword>
<dbReference type="GO" id="GO:0016301">
    <property type="term" value="F:kinase activity"/>
    <property type="evidence" value="ECO:0007669"/>
    <property type="project" value="UniProtKB-KW"/>
</dbReference>